<dbReference type="Gene3D" id="3.30.420.10">
    <property type="entry name" value="Ribonuclease H-like superfamily/Ribonuclease H"/>
    <property type="match status" value="1"/>
</dbReference>
<dbReference type="GO" id="GO:0005634">
    <property type="term" value="C:nucleus"/>
    <property type="evidence" value="ECO:0007669"/>
    <property type="project" value="TreeGrafter"/>
</dbReference>
<feature type="compositionally biased region" description="Polar residues" evidence="1">
    <location>
        <begin position="35"/>
        <end position="47"/>
    </location>
</feature>
<evidence type="ECO:0000259" key="2">
    <source>
        <dbReference type="Pfam" id="PF21762"/>
    </source>
</evidence>
<feature type="compositionally biased region" description="Polar residues" evidence="1">
    <location>
        <begin position="54"/>
        <end position="66"/>
    </location>
</feature>
<dbReference type="GO" id="GO:0003676">
    <property type="term" value="F:nucleic acid binding"/>
    <property type="evidence" value="ECO:0007669"/>
    <property type="project" value="InterPro"/>
</dbReference>
<evidence type="ECO:0000313" key="4">
    <source>
        <dbReference type="Proteomes" id="UP000325945"/>
    </source>
</evidence>
<dbReference type="AlphaFoldDB" id="A0A5N6X3M5"/>
<keyword evidence="4" id="KW-1185">Reference proteome</keyword>
<reference evidence="4" key="1">
    <citation type="submission" date="2019-04" db="EMBL/GenBank/DDBJ databases">
        <title>Friends and foes A comparative genomics studyof 23 Aspergillus species from section Flavi.</title>
        <authorList>
            <consortium name="DOE Joint Genome Institute"/>
            <person name="Kjaerbolling I."/>
            <person name="Vesth T."/>
            <person name="Frisvad J.C."/>
            <person name="Nybo J.L."/>
            <person name="Theobald S."/>
            <person name="Kildgaard S."/>
            <person name="Isbrandt T."/>
            <person name="Kuo A."/>
            <person name="Sato A."/>
            <person name="Lyhne E.K."/>
            <person name="Kogle M.E."/>
            <person name="Wiebenga A."/>
            <person name="Kun R.S."/>
            <person name="Lubbers R.J."/>
            <person name="Makela M.R."/>
            <person name="Barry K."/>
            <person name="Chovatia M."/>
            <person name="Clum A."/>
            <person name="Daum C."/>
            <person name="Haridas S."/>
            <person name="He G."/>
            <person name="LaButti K."/>
            <person name="Lipzen A."/>
            <person name="Mondo S."/>
            <person name="Riley R."/>
            <person name="Salamov A."/>
            <person name="Simmons B.A."/>
            <person name="Magnuson J.K."/>
            <person name="Henrissat B."/>
            <person name="Mortensen U.H."/>
            <person name="Larsen T.O."/>
            <person name="Devries R.P."/>
            <person name="Grigoriev I.V."/>
            <person name="Machida M."/>
            <person name="Baker S.E."/>
            <person name="Andersen M.R."/>
        </authorList>
    </citation>
    <scope>NUCLEOTIDE SEQUENCE [LARGE SCALE GENOMIC DNA]</scope>
    <source>
        <strain evidence="4">CBS 130017</strain>
    </source>
</reference>
<name>A0A5N6X3M5_9EURO</name>
<organism evidence="3 4">
    <name type="scientific">Aspergillus sergii</name>
    <dbReference type="NCBI Taxonomy" id="1034303"/>
    <lineage>
        <taxon>Eukaryota</taxon>
        <taxon>Fungi</taxon>
        <taxon>Dikarya</taxon>
        <taxon>Ascomycota</taxon>
        <taxon>Pezizomycotina</taxon>
        <taxon>Eurotiomycetes</taxon>
        <taxon>Eurotiomycetidae</taxon>
        <taxon>Eurotiales</taxon>
        <taxon>Aspergillaceae</taxon>
        <taxon>Aspergillus</taxon>
        <taxon>Aspergillus subgen. Circumdati</taxon>
    </lineage>
</organism>
<dbReference type="InterPro" id="IPR040151">
    <property type="entry name" value="Gfd2/YDR514C-like"/>
</dbReference>
<accession>A0A5N6X3M5</accession>
<proteinExistence type="predicted"/>
<feature type="region of interest" description="Disordered" evidence="1">
    <location>
        <begin position="35"/>
        <end position="97"/>
    </location>
</feature>
<evidence type="ECO:0000313" key="3">
    <source>
        <dbReference type="EMBL" id="KAE8327433.1"/>
    </source>
</evidence>
<dbReference type="SUPFAM" id="SSF53098">
    <property type="entry name" value="Ribonuclease H-like"/>
    <property type="match status" value="1"/>
</dbReference>
<dbReference type="Pfam" id="PF21762">
    <property type="entry name" value="DEDDh_C"/>
    <property type="match status" value="1"/>
</dbReference>
<dbReference type="Proteomes" id="UP000325945">
    <property type="component" value="Unassembled WGS sequence"/>
</dbReference>
<dbReference type="InterPro" id="IPR012337">
    <property type="entry name" value="RNaseH-like_sf"/>
</dbReference>
<dbReference type="EMBL" id="ML741792">
    <property type="protein sequence ID" value="KAE8327433.1"/>
    <property type="molecule type" value="Genomic_DNA"/>
</dbReference>
<dbReference type="PANTHER" id="PTHR28083:SF1">
    <property type="entry name" value="GOOD FOR FULL DBP5 ACTIVITY PROTEIN 2"/>
    <property type="match status" value="1"/>
</dbReference>
<evidence type="ECO:0000256" key="1">
    <source>
        <dbReference type="SAM" id="MobiDB-lite"/>
    </source>
</evidence>
<sequence>MLGIMDRITRLNLLFSQDGALLRLDTQLRTVPEVQSNRDSVPINDNVNIDREPSTTTLSQPVQSLGPSKPATGDEQRENVREKGSESVASIPGPFTQTIPVDTIPSLSLEGPNVPHDGTFSPLVTISRYAYKYVKSPLSQKLASEFFDGGKFWNRCWDLYYIKLRPLTGPRHLILVPTTQVRAFFQEINCALQCNFALSEEGLILPLNKEGFPQPIFIGRSTCRETKDRLESQIPVLSEAPRPSPGMDEQFTAFEQLIETAWETTRNKKKVSKAKQQQRMQNQQRLVEGLRRVQSYLGLRSSETDDLIDSAAWEEKKAREPMPETPGPLHLDKPAPFPFWMEPVFICIDVESNEYHHKQITEVGISILDTLDLVGMSPAEDGAHWRAKIQSRHLRVEEYAHHVNQHFVAGCPGNFDFGASEWVSANDLGAAVQNAFQVPSSSSPTRAPRHLVLVGHAVSSDVQYLRQIGVRMERKPEGTAGFIGMVDTAEFFRIIRGEPTTRKLADILQEFNMTGWHLHNAGNDARYTMEVMLCMMLEHSR</sequence>
<protein>
    <recommendedName>
        <fullName evidence="2">Gfd2/YDR514C-like C-terminal domain-containing protein</fullName>
    </recommendedName>
</protein>
<gene>
    <name evidence="3" type="ORF">BDV39DRAFT_215110</name>
</gene>
<dbReference type="InterPro" id="IPR036397">
    <property type="entry name" value="RNaseH_sf"/>
</dbReference>
<feature type="domain" description="Gfd2/YDR514C-like C-terminal" evidence="2">
    <location>
        <begin position="344"/>
        <end position="535"/>
    </location>
</feature>
<feature type="compositionally biased region" description="Basic and acidic residues" evidence="1">
    <location>
        <begin position="72"/>
        <end position="85"/>
    </location>
</feature>
<dbReference type="InterPro" id="IPR048519">
    <property type="entry name" value="Gfd2/YDR514C-like_C"/>
</dbReference>
<dbReference type="PANTHER" id="PTHR28083">
    <property type="entry name" value="GOOD FOR FULL DBP5 ACTIVITY PROTEIN 2"/>
    <property type="match status" value="1"/>
</dbReference>